<organism evidence="2 3">
    <name type="scientific">Blattamonas nauphoetae</name>
    <dbReference type="NCBI Taxonomy" id="2049346"/>
    <lineage>
        <taxon>Eukaryota</taxon>
        <taxon>Metamonada</taxon>
        <taxon>Preaxostyla</taxon>
        <taxon>Oxymonadida</taxon>
        <taxon>Blattamonas</taxon>
    </lineage>
</organism>
<comment type="caution">
    <text evidence="2">The sequence shown here is derived from an EMBL/GenBank/DDBJ whole genome shotgun (WGS) entry which is preliminary data.</text>
</comment>
<reference evidence="2 3" key="1">
    <citation type="journal article" date="2022" name="bioRxiv">
        <title>Genomics of Preaxostyla Flagellates Illuminates Evolutionary Transitions and the Path Towards Mitochondrial Loss.</title>
        <authorList>
            <person name="Novak L.V.F."/>
            <person name="Treitli S.C."/>
            <person name="Pyrih J."/>
            <person name="Halakuc P."/>
            <person name="Pipaliya S.V."/>
            <person name="Vacek V."/>
            <person name="Brzon O."/>
            <person name="Soukal P."/>
            <person name="Eme L."/>
            <person name="Dacks J.B."/>
            <person name="Karnkowska A."/>
            <person name="Elias M."/>
            <person name="Hampl V."/>
        </authorList>
    </citation>
    <scope>NUCLEOTIDE SEQUENCE [LARGE SCALE GENOMIC DNA]</scope>
    <source>
        <strain evidence="2">NAU3</strain>
        <tissue evidence="2">Gut</tissue>
    </source>
</reference>
<dbReference type="Proteomes" id="UP001281761">
    <property type="component" value="Unassembled WGS sequence"/>
</dbReference>
<name>A0ABQ9YDZ2_9EUKA</name>
<evidence type="ECO:0000313" key="3">
    <source>
        <dbReference type="Proteomes" id="UP001281761"/>
    </source>
</evidence>
<protein>
    <submittedName>
        <fullName evidence="2">Uncharacterized protein</fullName>
    </submittedName>
</protein>
<gene>
    <name evidence="2" type="ORF">BLNAU_3048</name>
</gene>
<sequence length="436" mass="49292">MSEQLSTSTVATEHSHSIFVTWDGNPIQSETEKFSLFQSLVQTIRDGHPFDETLEKKAVNLLDQIQLSESNADRIIHTIAQQPAAPNQFIHPFLPPPPTANGFMDDFISPPSSTDPFEDDFLSSPDPFEDGYPSPPTSPDPFIPDIIPPPAAGNDIIPRVPPPAITDQIINDIVQSSLDEDLDEFSDSIVTLVSIHNHEIIKATLFMLNRFIGNCSHPLVLKLIRTDLIPHIFTSLNPLSLSFADNKEIHDSLIRTLFSLLRHSFPNPLIGQRLAQSSEQQAIVDTVLIRVLIPSEGYIHHVCVNRHSMNDPDHSFELMTLLGRLFRISAYNQPAMDFVLKLPVFLSITSAITLCDHDMSVWHFLFETRRTQEEWNKKGRNVRQYARIVLRCMRMEGFEDVIEQMLERDPRGDGGDILAYVGIQLNPFLPMNLPKH</sequence>
<proteinExistence type="predicted"/>
<evidence type="ECO:0000313" key="2">
    <source>
        <dbReference type="EMBL" id="KAK2961992.1"/>
    </source>
</evidence>
<accession>A0ABQ9YDZ2</accession>
<evidence type="ECO:0000256" key="1">
    <source>
        <dbReference type="SAM" id="MobiDB-lite"/>
    </source>
</evidence>
<keyword evidence="3" id="KW-1185">Reference proteome</keyword>
<dbReference type="EMBL" id="JARBJD010000013">
    <property type="protein sequence ID" value="KAK2961992.1"/>
    <property type="molecule type" value="Genomic_DNA"/>
</dbReference>
<feature type="region of interest" description="Disordered" evidence="1">
    <location>
        <begin position="108"/>
        <end position="136"/>
    </location>
</feature>